<feature type="domain" description="Csf1 N-terminal" evidence="3">
    <location>
        <begin position="52"/>
        <end position="803"/>
    </location>
</feature>
<organism evidence="5 6">
    <name type="scientific">Yarrowia lipolytica</name>
    <name type="common">Candida lipolytica</name>
    <dbReference type="NCBI Taxonomy" id="4952"/>
    <lineage>
        <taxon>Eukaryota</taxon>
        <taxon>Fungi</taxon>
        <taxon>Dikarya</taxon>
        <taxon>Ascomycota</taxon>
        <taxon>Saccharomycotina</taxon>
        <taxon>Dipodascomycetes</taxon>
        <taxon>Dipodascales</taxon>
        <taxon>Dipodascales incertae sedis</taxon>
        <taxon>Yarrowia</taxon>
    </lineage>
</organism>
<dbReference type="InterPro" id="IPR056779">
    <property type="entry name" value="Csf1_C"/>
</dbReference>
<proteinExistence type="predicted"/>
<dbReference type="InterPro" id="IPR029636">
    <property type="entry name" value="Csf1"/>
</dbReference>
<gene>
    <name evidence="5" type="ORF">YALI1_E12295g</name>
</gene>
<evidence type="ECO:0008006" key="7">
    <source>
        <dbReference type="Google" id="ProtNLM"/>
    </source>
</evidence>
<dbReference type="EMBL" id="CP017557">
    <property type="protein sequence ID" value="AOW05199.1"/>
    <property type="molecule type" value="Genomic_DNA"/>
</dbReference>
<evidence type="ECO:0000256" key="2">
    <source>
        <dbReference type="SAM" id="Phobius"/>
    </source>
</evidence>
<accession>A0A1D8NHU8</accession>
<feature type="compositionally biased region" description="Basic and acidic residues" evidence="1">
    <location>
        <begin position="2180"/>
        <end position="2190"/>
    </location>
</feature>
<dbReference type="PANTHER" id="PTHR32085:SF3">
    <property type="entry name" value="PROTEIN CSF1"/>
    <property type="match status" value="1"/>
</dbReference>
<name>A0A1D8NHU8_YARLL</name>
<dbReference type="RefSeq" id="XP_068139063.1">
    <property type="nucleotide sequence ID" value="XM_068282962.1"/>
</dbReference>
<dbReference type="VEuPathDB" id="FungiDB:YALI1_E12295g"/>
<evidence type="ECO:0000256" key="1">
    <source>
        <dbReference type="SAM" id="MobiDB-lite"/>
    </source>
</evidence>
<evidence type="ECO:0000313" key="5">
    <source>
        <dbReference type="EMBL" id="AOW05199.1"/>
    </source>
</evidence>
<dbReference type="InterPro" id="IPR048636">
    <property type="entry name" value="Csf1_N"/>
</dbReference>
<dbReference type="Pfam" id="PF25038">
    <property type="entry name" value="Csf1_C"/>
    <property type="match status" value="1"/>
</dbReference>
<sequence>MEVVADCFLFWGSTTRSSWDSSSRFQPEAISGGVDFSPVFLMDVIMILLVSLFVIFYFNRLIAWVTNFGLRFVFWHKHRIRVKVQSVQISLLGGRIFFKNLTYIGTNQTICFLKGHFTWRYWLWKSRKSELQMSEDSESNVTPEKLQSRLALEVDGLEWFVYNRTPAYDAVFEQFQARHKANAESKCENNDTLQTAHTTTSYEPKNFSFGEQIYLDLFPIDLKVHKGSMVVGNRDTQSVWMFHFKNATGLVDVAPTPSYLDRYRQVYRADFEHPVVEMRPNIDYKGMDSTQFEHKPKVKKSLWAKTYENEPNTSKLRRSLRAIRAVLLARALPDNESEHSREGMPWMGLSRYLTQDTEYYVEDDKNEGAFEDYARVPQILDAPSGSLTMYYDVQGQVPQIEGVGAKDSPQWGMKITATNATINYGPSTERQRTDLHQMLIPRTCIDAVPSPKPLPGDLRPYEQFRVDVEFQEEMILRVPIREESKNLEFANLFRDDPGANTKRPFGWMEIKTNNTVTVEEIQSMEATKDGWAHTVSINLGQTEVRTSVNHGLLFTGDHVSLECDLSTPLEWNGLCDWKFDLQSSSVKLFLLDEHITLFSDLTNDFGSDTPVPYTLFTPYKYTFHWGVSHFCNIYLNINDANIINNPTDFEDNTFLVFESDALDIDFSLPLDQIHQSLNEASFKISAPIMDFNLSVPPWHTLDSFLETEKMGRAYEFAIVGTYSYYSSFDKEHTDSMHVEIYGTDVTMVAHGIFVCYLMKVIDNYFGINTKFQTMEEYAQRDAPKVVDPVNFIKEKNDMDVVVDTFITNGVIVLPANLYSTREYLRLDFPSLDIDCRFTNYYMDLQSNIAPIRGRCVTEATTKAYMLARESHSRTLGEVQPHIYIDGIDVHGHRLFGRPPEEPTYYCKWDFHLGDIQIRGPMSAIAVLGQAADCFDYGFDDTENKLLMAIPLLFDVTFVSAKINSLTFRLETDPGAVEVLTSAVAFKLNDLNNSDYTARASVKIPWIQLSVMTNEEVLSQLTTSVLVTDYIQKRNMDDRRGKQQEHIRLHDDSFGRCDFLLTHKYAPDAKPYTIVPTLPLPPLAEPLTDENINSLGTAGIFSTYKKRENYDIAQSSLSSASTNSHRLSIDSSFMTRSSGISRISRSRNSYKIRKFRRPRIENKFLAPKPWRKASKTAVSDIDVDPDFAQDFFASKMRPGMSASRETPDEDTETDNIVVQLGKIGGTLTPAALTVVLAIMAQTPQDGFHVTLDKLQIQVMKKLNYILSGQPETKNIRVVIPGVDIEMKASPGGSEEYVHLQMGTIDIMVRDNVHKRPQSIEDYIQDTMDGNEPRENSLIVYGSMDLTLEVVKSSHTIGPSPNPLVLGLTQFEFWLNQDVSNSASAQIKELDVSLDNQQLEWLLRNTDRQLDRLKLLLDDIPNQNKATQSDRTKDVVYSLALAGQQFDITSDPSTLTKPAYIIRLSQQHVRAHDSWKILIRLRHILQTVPAAWYAHKEKQLIHGDCKVPVDARTKVINVFKKWRFWEINSIPKSYLFLHVFPPESKRAITMTTRVLVDVDGIGLRLLFAECENYLLFDYVQVYVDVSEGDDHVIDADAGVCVASIRTHFSLEIVDTIQTIARYVDATKPSSDDETDQDTTRPSTGDVLKIEVPQSPLSMSTSMISDKSTTTPEPDKSVSPGPEKVASKSPPIRVMVNTLLSSWVVSIKSSAITLSVSGQEFLNSVFVEKTGDDLINDVAVILTGTFGSTGMELIATETDEQVVSYAINSTAASIAFGKSIHVTCDTQNMLLTVSQDLLTLVKLTTQFFEHDWEVIDKLIEELSGEEDIKAHHTPGSAAAAAADAADELKEELCEEPGPLKDIIPFLDRVSFRYSLTSLQCSSMLMPNWVYANEFRNMQVVVGSGIDSRTTLNGSFEVGEQMHEVRNHSSGDSQIVLGIALSAVSALGGSVITEEFALLDCALRFGIFDAQTVSPSMLTRYLASENERECVKQMSDAIDDLQEILKKRISKGGGETTEIPVSSKQNTPSTPSYPLHFTTQILADRFSFTIPALDSSLCLECDKVSALAYNFVMSEKTKAIEHTALTGAVTPDHVRFLLQNKRLPGGVATLVDLHVRISLYEYIKSGERKRGADIESEFIRICLSSPSLLKLMEILTNIEGDISLLEWESDDKSPKRKSPKRKMSRDSVDSKVSHESFVSAESEPAIVEEEPESRQETASPAIDSGDDDSTSSDSPLQNWRIRTSFEQVTFGWLFPPNSGFNGIVFGCDNVAVVALSGYGQLRLKGVYITPAHGNKDTDFFPDKVFPTHANTVYLPRLLVTFATLDTREYHLRILGEELKGTILPSIVEIVSCTATTIKQTVKELELLSKERNKRLEKSNSSVRVVEPNTAPSDSSLLSIDHSFVFRADAKFQGAVVSLWSESEYAMEMYAETRHIQASSGGRRSTARVVESSPELYLQAPALEAKVDFRHNTGSANKELLKFGVTVEPSSNTLYPRMIPVVLDIVSGMRTLLEDKSDKHKDLKLDLKSEIKKVKIETPQPQQPSKDLTFSEWDITAGIQIERQELIMSCEPTARVSASLSYQNLSLNMTTVDASEEGLGKFFSFTCRLHEFNCSLQHTYSREISAMVGIDEILCVVNKDKEVDPALANTWNVAVSIVDVIADINVKHTQDLKLFQELWLSEMPEKEKEVKVNTDPERFVLKYHRATSGTRICWNATVSNVKFSADLGQSIGKVTVGLDRFWLLTDKKEHLDQHITLGFELIKIHSDGRLGGMVSLARFRLELALLWEIDEDAQVTPEDVPLVTLVASLASAEIRMAFDYQQFGIASIKNLGFSVSNQREVADYLSAIVDIEQICVFITVLAPSNILDLVQILVRTKQGIEGAYEEEVGASNEETPSKEKKVGRPHLLTSVDVSINSGTLQVYPSTLLDTQVLYVNLSGTHAKFVCDTQKRGLVKSHLELGMHEFIIALSTFKTQINEEDLLTLTVDEFVAHTRRAKGGTIVRIPKVDINMHTWQYDTNPTEVKFTYSSEFAGKVDIGWNFGSVTFIREMWNSHAKAFASRREAYKLNFVANPSVLKDGELEEKLKDVALDEKYVYVALEPPNIEIPQLRDMGEATPPIEWIGLHRQRFPGLTHQVVIVGLQGLVKEVEVAYFTVLGA</sequence>
<keyword evidence="2" id="KW-0812">Transmembrane</keyword>
<feature type="domain" description="Csf1 N-terminal" evidence="3">
    <location>
        <begin position="1329"/>
        <end position="1551"/>
    </location>
</feature>
<dbReference type="GO" id="GO:0006113">
    <property type="term" value="P:fermentation"/>
    <property type="evidence" value="ECO:0007669"/>
    <property type="project" value="InterPro"/>
</dbReference>
<feature type="domain" description="Csf1 C-terminal region" evidence="4">
    <location>
        <begin position="2088"/>
        <end position="3152"/>
    </location>
</feature>
<feature type="region of interest" description="Disordered" evidence="1">
    <location>
        <begin position="2879"/>
        <end position="2898"/>
    </location>
</feature>
<dbReference type="PANTHER" id="PTHR32085">
    <property type="entry name" value="PROTEIN CSF1"/>
    <property type="match status" value="1"/>
</dbReference>
<evidence type="ECO:0000313" key="6">
    <source>
        <dbReference type="Proteomes" id="UP000182444"/>
    </source>
</evidence>
<evidence type="ECO:0000259" key="3">
    <source>
        <dbReference type="Pfam" id="PF21678"/>
    </source>
</evidence>
<protein>
    <recommendedName>
        <fullName evidence="7">Protein CSF1</fullName>
    </recommendedName>
</protein>
<feature type="compositionally biased region" description="Basic residues" evidence="1">
    <location>
        <begin position="2170"/>
        <end position="2179"/>
    </location>
</feature>
<dbReference type="Proteomes" id="UP000182444">
    <property type="component" value="Chromosome 1E"/>
</dbReference>
<dbReference type="eggNOG" id="KOG3596">
    <property type="taxonomic scope" value="Eukaryota"/>
</dbReference>
<keyword evidence="2" id="KW-0472">Membrane</keyword>
<evidence type="ECO:0000259" key="4">
    <source>
        <dbReference type="Pfam" id="PF25038"/>
    </source>
</evidence>
<dbReference type="Pfam" id="PF21678">
    <property type="entry name" value="Csf1_N"/>
    <property type="match status" value="2"/>
</dbReference>
<dbReference type="GO" id="GO:0016020">
    <property type="term" value="C:membrane"/>
    <property type="evidence" value="ECO:0007669"/>
    <property type="project" value="InterPro"/>
</dbReference>
<feature type="compositionally biased region" description="Polar residues" evidence="1">
    <location>
        <begin position="1652"/>
        <end position="1669"/>
    </location>
</feature>
<feature type="transmembrane region" description="Helical" evidence="2">
    <location>
        <begin position="39"/>
        <end position="59"/>
    </location>
</feature>
<dbReference type="GeneID" id="94583573"/>
<keyword evidence="2" id="KW-1133">Transmembrane helix</keyword>
<dbReference type="VEuPathDB" id="FungiDB:YALI0_E09867g"/>
<feature type="region of interest" description="Disordered" evidence="1">
    <location>
        <begin position="2165"/>
        <end position="2232"/>
    </location>
</feature>
<feature type="region of interest" description="Disordered" evidence="1">
    <location>
        <begin position="1624"/>
        <end position="1685"/>
    </location>
</feature>
<reference evidence="5 6" key="1">
    <citation type="journal article" date="2016" name="PLoS ONE">
        <title>Sequence Assembly of Yarrowia lipolytica Strain W29/CLIB89 Shows Transposable Element Diversity.</title>
        <authorList>
            <person name="Magnan C."/>
            <person name="Yu J."/>
            <person name="Chang I."/>
            <person name="Jahn E."/>
            <person name="Kanomata Y."/>
            <person name="Wu J."/>
            <person name="Zeller M."/>
            <person name="Oakes M."/>
            <person name="Baldi P."/>
            <person name="Sandmeyer S."/>
        </authorList>
    </citation>
    <scope>NUCLEOTIDE SEQUENCE [LARGE SCALE GENOMIC DNA]</scope>
    <source>
        <strain evidence="6">CLIB89(W29)</strain>
    </source>
</reference>